<reference evidence="1 2" key="1">
    <citation type="journal article" date="2019" name="Front. Microbiol.">
        <title>Ammonia Oxidation by the Arctic Terrestrial Thaumarchaeote Candidatus Nitrosocosmicus arcticus Is Stimulated by Increasing Temperatures.</title>
        <authorList>
            <person name="Alves R.J.E."/>
            <person name="Kerou M."/>
            <person name="Zappe A."/>
            <person name="Bittner R."/>
            <person name="Abby S.S."/>
            <person name="Schmidt H.A."/>
            <person name="Pfeifer K."/>
            <person name="Schleper C."/>
        </authorList>
    </citation>
    <scope>NUCLEOTIDE SEQUENCE [LARGE SCALE GENOMIC DNA]</scope>
    <source>
        <strain evidence="1 2">Kfb</strain>
    </source>
</reference>
<evidence type="ECO:0000313" key="1">
    <source>
        <dbReference type="EMBL" id="TVP40192.1"/>
    </source>
</evidence>
<dbReference type="Proteomes" id="UP000315289">
    <property type="component" value="Unassembled WGS sequence"/>
</dbReference>
<gene>
    <name evidence="1" type="ORF">NARC_90098</name>
</gene>
<sequence>MATKGIQALINRLESEEETVKHIRERQKRFLKTIKIVDRYRSYIIMDTPHRGYS</sequence>
<name>A0A557SUB7_9ARCH</name>
<protein>
    <submittedName>
        <fullName evidence="1">Uncharacterized protein</fullName>
    </submittedName>
</protein>
<dbReference type="EMBL" id="VOAH01000009">
    <property type="protein sequence ID" value="TVP40192.1"/>
    <property type="molecule type" value="Genomic_DNA"/>
</dbReference>
<evidence type="ECO:0000313" key="2">
    <source>
        <dbReference type="Proteomes" id="UP000315289"/>
    </source>
</evidence>
<dbReference type="AlphaFoldDB" id="A0A557SUB7"/>
<organism evidence="1 2">
    <name type="scientific">Candidatus Nitrosocosmicus arcticus</name>
    <dbReference type="NCBI Taxonomy" id="2035267"/>
    <lineage>
        <taxon>Archaea</taxon>
        <taxon>Nitrososphaerota</taxon>
        <taxon>Nitrososphaeria</taxon>
        <taxon>Nitrososphaerales</taxon>
        <taxon>Nitrososphaeraceae</taxon>
        <taxon>Candidatus Nitrosocosmicus</taxon>
    </lineage>
</organism>
<comment type="caution">
    <text evidence="1">The sequence shown here is derived from an EMBL/GenBank/DDBJ whole genome shotgun (WGS) entry which is preliminary data.</text>
</comment>
<accession>A0A557SUB7</accession>
<proteinExistence type="predicted"/>
<keyword evidence="2" id="KW-1185">Reference proteome</keyword>